<keyword evidence="4" id="KW-0472">Membrane</keyword>
<keyword evidence="3" id="KW-0812">Transmembrane</keyword>
<sequence length="621" mass="67254">MRVILRAALVATTAIIFGGTAFSQSSSPFSGISGLFGGGSESEGPVSLTFEVSGDDDLESSLRNTSLISGALSEDRTTGQDVLAAARGDYARILGALYDRGYYSAQIFIRLDGVEAAEIAPLDAPAVIQNVVVQVDTGPQFRFSRAAIAPLAPETDLPTGYRRGEAAGTGTIKSAATAGVDGWRNYGHAKANVDGQRIEADHPQRTVDSQIGLAPGPVVTFGRLNMRGYERMNPRRLHKIAGLPEGQRFDPEDIEDVRKRLRRSGVFSAITLEEAEQLGPGNTMDVNLTVVEQKPRRIGAGFEISTTDGAMLSAYWMHRNLLGGGERLRIEGEVKDMGSDSSGRDEEVTIRLERPATISPDTTAYIETILARMREEDYDADGGAIGIGFNHIYSDRFTFDVGMRYEFSRVYDDLGETDFKVLAFPMNVMWDARDDQKNAKNGYYLNGDLVPFKGFDDTGSGAQVVGEGRAFYSLGEDDRITLAGRARVGSVLGSEIDDTPRYYLFYSGGGGSVRGQPYQSLGVEEIQGENELIKTGGMSVANMSAEIRWQVREKIGVVAFYDYGRLWTESAWDGNSQWHSGAGVGIRYNTPIGPLRFDVAGPTGGDTGEGVQLYLGLGQAF</sequence>
<evidence type="ECO:0000256" key="2">
    <source>
        <dbReference type="ARBA" id="ARBA00022452"/>
    </source>
</evidence>
<reference evidence="6" key="1">
    <citation type="submission" date="2021-01" db="EMBL/GenBank/DDBJ databases">
        <title>Paracoccus amoyensis sp. nov., isolated from the surface seawater along the coast of Xiamen Island, China.</title>
        <authorList>
            <person name="Lyu L."/>
        </authorList>
    </citation>
    <scope>NUCLEOTIDE SEQUENCE</scope>
    <source>
        <strain evidence="6">MJ17</strain>
    </source>
</reference>
<evidence type="ECO:0000259" key="5">
    <source>
        <dbReference type="PROSITE" id="PS51779"/>
    </source>
</evidence>
<dbReference type="Pfam" id="PF07244">
    <property type="entry name" value="POTRA"/>
    <property type="match status" value="1"/>
</dbReference>
<dbReference type="RefSeq" id="WP_200688504.1">
    <property type="nucleotide sequence ID" value="NZ_JAEPRQ010000008.1"/>
</dbReference>
<keyword evidence="2" id="KW-1134">Transmembrane beta strand</keyword>
<keyword evidence="7" id="KW-1185">Reference proteome</keyword>
<comment type="caution">
    <text evidence="6">The sequence shown here is derived from an EMBL/GenBank/DDBJ whole genome shotgun (WGS) entry which is preliminary data.</text>
</comment>
<dbReference type="AlphaFoldDB" id="A0A934SIA6"/>
<dbReference type="Gene3D" id="3.10.20.310">
    <property type="entry name" value="membrane protein fhac"/>
    <property type="match status" value="1"/>
</dbReference>
<dbReference type="InterPro" id="IPR039910">
    <property type="entry name" value="D15-like"/>
</dbReference>
<dbReference type="PROSITE" id="PS51779">
    <property type="entry name" value="POTRA"/>
    <property type="match status" value="1"/>
</dbReference>
<evidence type="ECO:0000313" key="6">
    <source>
        <dbReference type="EMBL" id="MBK4217601.1"/>
    </source>
</evidence>
<evidence type="ECO:0000313" key="7">
    <source>
        <dbReference type="Proteomes" id="UP000640485"/>
    </source>
</evidence>
<evidence type="ECO:0000256" key="4">
    <source>
        <dbReference type="ARBA" id="ARBA00023136"/>
    </source>
</evidence>
<evidence type="ECO:0000256" key="1">
    <source>
        <dbReference type="ARBA" id="ARBA00004370"/>
    </source>
</evidence>
<name>A0A934SIA6_9RHOB</name>
<gene>
    <name evidence="6" type="ORF">JJJ17_16850</name>
</gene>
<dbReference type="InterPro" id="IPR034746">
    <property type="entry name" value="POTRA"/>
</dbReference>
<dbReference type="PANTHER" id="PTHR12815">
    <property type="entry name" value="SORTING AND ASSEMBLY MACHINERY SAMM50 PROTEIN FAMILY MEMBER"/>
    <property type="match status" value="1"/>
</dbReference>
<dbReference type="GO" id="GO:0019867">
    <property type="term" value="C:outer membrane"/>
    <property type="evidence" value="ECO:0007669"/>
    <property type="project" value="InterPro"/>
</dbReference>
<accession>A0A934SIA6</accession>
<organism evidence="6 7">
    <name type="scientific">Paracoccus caeni</name>
    <dbReference type="NCBI Taxonomy" id="657651"/>
    <lineage>
        <taxon>Bacteria</taxon>
        <taxon>Pseudomonadati</taxon>
        <taxon>Pseudomonadota</taxon>
        <taxon>Alphaproteobacteria</taxon>
        <taxon>Rhodobacterales</taxon>
        <taxon>Paracoccaceae</taxon>
        <taxon>Paracoccus</taxon>
    </lineage>
</organism>
<feature type="domain" description="POTRA" evidence="5">
    <location>
        <begin position="219"/>
        <end position="293"/>
    </location>
</feature>
<dbReference type="PANTHER" id="PTHR12815:SF18">
    <property type="entry name" value="SORTING AND ASSEMBLY MACHINERY COMPONENT 50 HOMOLOG"/>
    <property type="match status" value="1"/>
</dbReference>
<evidence type="ECO:0000256" key="3">
    <source>
        <dbReference type="ARBA" id="ARBA00022692"/>
    </source>
</evidence>
<dbReference type="EMBL" id="JAEPRQ010000008">
    <property type="protein sequence ID" value="MBK4217601.1"/>
    <property type="molecule type" value="Genomic_DNA"/>
</dbReference>
<comment type="subcellular location">
    <subcellularLocation>
        <location evidence="1">Membrane</location>
    </subcellularLocation>
</comment>
<dbReference type="Proteomes" id="UP000640485">
    <property type="component" value="Unassembled WGS sequence"/>
</dbReference>
<proteinExistence type="predicted"/>
<dbReference type="InterPro" id="IPR000184">
    <property type="entry name" value="Bac_surfAg_D15"/>
</dbReference>
<dbReference type="Pfam" id="PF01103">
    <property type="entry name" value="Omp85"/>
    <property type="match status" value="1"/>
</dbReference>
<dbReference type="InterPro" id="IPR010827">
    <property type="entry name" value="BamA/TamA_POTRA"/>
</dbReference>
<protein>
    <submittedName>
        <fullName evidence="6">Outer membrane protein assembly factor</fullName>
    </submittedName>
</protein>
<dbReference type="Gene3D" id="2.40.160.50">
    <property type="entry name" value="membrane protein fhac: a member of the omp85/tpsb transporter family"/>
    <property type="match status" value="1"/>
</dbReference>